<keyword evidence="6" id="KW-0547">Nucleotide-binding</keyword>
<dbReference type="InterPro" id="IPR027417">
    <property type="entry name" value="P-loop_NTPase"/>
</dbReference>
<evidence type="ECO:0000256" key="10">
    <source>
        <dbReference type="SAM" id="Coils"/>
    </source>
</evidence>
<dbReference type="FunFam" id="3.40.50.300:FF:001301">
    <property type="entry name" value="Structural maintenance of chromosomes 5"/>
    <property type="match status" value="1"/>
</dbReference>
<evidence type="ECO:0000256" key="4">
    <source>
        <dbReference type="ARBA" id="ARBA00018687"/>
    </source>
</evidence>
<evidence type="ECO:0000256" key="1">
    <source>
        <dbReference type="ARBA" id="ARBA00004123"/>
    </source>
</evidence>
<dbReference type="Proteomes" id="UP000510647">
    <property type="component" value="Chromosome 6"/>
</dbReference>
<keyword evidence="5" id="KW-0158">Chromosome</keyword>
<dbReference type="PANTHER" id="PTHR45916:SF1">
    <property type="entry name" value="STRUCTURAL MAINTENANCE OF CHROMOSOMES PROTEIN 5"/>
    <property type="match status" value="1"/>
</dbReference>
<dbReference type="GO" id="GO:0000724">
    <property type="term" value="P:double-strand break repair via homologous recombination"/>
    <property type="evidence" value="ECO:0007669"/>
    <property type="project" value="TreeGrafter"/>
</dbReference>
<name>A0A7H9HWH1_9SACH</name>
<evidence type="ECO:0000256" key="2">
    <source>
        <dbReference type="ARBA" id="ARBA00004286"/>
    </source>
</evidence>
<comment type="subcellular location">
    <subcellularLocation>
        <location evidence="2">Chromosome</location>
    </subcellularLocation>
    <subcellularLocation>
        <location evidence="1">Nucleus</location>
    </subcellularLocation>
</comment>
<protein>
    <recommendedName>
        <fullName evidence="4">Structural maintenance of chromosomes protein 5</fullName>
    </recommendedName>
</protein>
<reference evidence="12 13" key="1">
    <citation type="submission" date="2020-06" db="EMBL/GenBank/DDBJ databases">
        <title>The yeast mating-type switching endonuclease HO is a domesticated member of an unorthodox homing genetic element family.</title>
        <authorList>
            <person name="Coughlan A.Y."/>
            <person name="Lombardi L."/>
            <person name="Braun-Galleani S."/>
            <person name="Martos A.R."/>
            <person name="Galeote V."/>
            <person name="Bigey F."/>
            <person name="Dequin S."/>
            <person name="Byrne K.P."/>
            <person name="Wolfe K.H."/>
        </authorList>
    </citation>
    <scope>NUCLEOTIDE SEQUENCE [LARGE SCALE GENOMIC DNA]</scope>
    <source>
        <strain evidence="12 13">CBS2947</strain>
    </source>
</reference>
<keyword evidence="9" id="KW-0539">Nucleus</keyword>
<dbReference type="SUPFAM" id="SSF52540">
    <property type="entry name" value="P-loop containing nucleoside triphosphate hydrolases"/>
    <property type="match status" value="2"/>
</dbReference>
<evidence type="ECO:0000313" key="12">
    <source>
        <dbReference type="EMBL" id="QLQ81653.1"/>
    </source>
</evidence>
<proteinExistence type="inferred from homology"/>
<organism evidence="12 13">
    <name type="scientific">Torulaspora globosa</name>
    <dbReference type="NCBI Taxonomy" id="48254"/>
    <lineage>
        <taxon>Eukaryota</taxon>
        <taxon>Fungi</taxon>
        <taxon>Dikarya</taxon>
        <taxon>Ascomycota</taxon>
        <taxon>Saccharomycotina</taxon>
        <taxon>Saccharomycetes</taxon>
        <taxon>Saccharomycetales</taxon>
        <taxon>Saccharomycetaceae</taxon>
        <taxon>Torulaspora</taxon>
    </lineage>
</organism>
<comment type="similarity">
    <text evidence="3">Belongs to the SMC family. SMC5 subfamily.</text>
</comment>
<dbReference type="GO" id="GO:0003697">
    <property type="term" value="F:single-stranded DNA binding"/>
    <property type="evidence" value="ECO:0007669"/>
    <property type="project" value="TreeGrafter"/>
</dbReference>
<keyword evidence="7" id="KW-0067">ATP-binding</keyword>
<feature type="coiled-coil region" evidence="10">
    <location>
        <begin position="807"/>
        <end position="916"/>
    </location>
</feature>
<keyword evidence="8 10" id="KW-0175">Coiled coil</keyword>
<evidence type="ECO:0000256" key="8">
    <source>
        <dbReference type="ARBA" id="ARBA00023054"/>
    </source>
</evidence>
<sequence>MASLSSLGVAKRHVDESEGYAVSKKLRFSSVRYEDFKPGALIKMRLENFVTYKLTEFDLSPSLNMIIGPNGSGKSTFVCAVCLGLAGKTEFLGRSKRIVDFIKNGEDSGLIEITLRNSGELQDLPHVNPEDQVIKITRRITRLKAKSEYFINDREASEAAVRAVVAGLNIQLDNLCQFLAQERVASFAGLKSEKLLVETLRSIDLRLCDVLASLKDHQLEENNLQKKLNSQKKRLDELLKKRNELQGSVEQLRHYQEKRKRIDIHKKLIPYVRIKAVATERRLRRAELNQAVKNLKQFLKEKSPLVALDNQIKEKVVSAAEELRTTQRQFEKLKADCARKAERLREARNLIERKKLKIETYRKRANRLRDEIANKRQELDQERAALRNAQTPDPATFSQLEARQNDLLGHESEIRGTIREVERNIQNKKYELSDLKNRIMRKKALLSKDDRIGVLDNLASSDRSGGQIFRTVKEAVGYVRDRPEMRLSVLEPPVIAVSVSNPRYAVYLAQCVDFNTKIAFTLMGSEAYDRFANELLDNFRVNTRELSATEMKPPLSREQLQQLGFDFYLSDIVTGDARVIKMLCQNCNIHSIPISLRELTPQQITRLMEPRSNGKLLFTKFIHGYKVVDIGIGAYSRQVWTKDYECIQRTDFFQMSVMSDEQKSSIRAEISQIQAEIDNISKNIEDLESRKKDLKETLFKSSKEREQITKKLQELNSVRQTWSLASATIQRLTSEIERLTDEIEKDLPLQIKRINDEICLTRSLQTNAMGELATTIKRLKECQEELVLAKLRNFEAKNMDITMSDLIESMNRKEEELNNECSTRKKRLEDAKNVNVEELKNEIKSYTEEEQQKLHVYVEKYDNEGIFNLEHIEGIIDKLESEIATLHNDESAISILDGVEKEIKTMEKNLPQIASKLKEVQGLIREKRKNFEPKVEDIVEKISDKFSELFKQIASKGHVGLSRPKSFAEWKIEIKVAFRDSAQLTRLDAQKQSGGERAVSTVLYMIALQPFTTAPFRVVDEINQGMDARNERIVHKFMVTNACAGNTSQYFLITPKLLTDLYYDERMMIHTVIAGPWVPDPSKRPEMISLGKTSKYII</sequence>
<evidence type="ECO:0000256" key="9">
    <source>
        <dbReference type="ARBA" id="ARBA00023242"/>
    </source>
</evidence>
<keyword evidence="13" id="KW-1185">Reference proteome</keyword>
<dbReference type="AlphaFoldDB" id="A0A7H9HWH1"/>
<evidence type="ECO:0000256" key="3">
    <source>
        <dbReference type="ARBA" id="ARBA00010171"/>
    </source>
</evidence>
<evidence type="ECO:0000313" key="13">
    <source>
        <dbReference type="Proteomes" id="UP000510647"/>
    </source>
</evidence>
<dbReference type="InterPro" id="IPR003395">
    <property type="entry name" value="RecF/RecN/SMC_N"/>
</dbReference>
<dbReference type="GO" id="GO:0005524">
    <property type="term" value="F:ATP binding"/>
    <property type="evidence" value="ECO:0007669"/>
    <property type="project" value="UniProtKB-KW"/>
</dbReference>
<evidence type="ECO:0000256" key="6">
    <source>
        <dbReference type="ARBA" id="ARBA00022741"/>
    </source>
</evidence>
<dbReference type="Gene3D" id="3.40.50.300">
    <property type="entry name" value="P-loop containing nucleotide triphosphate hydrolases"/>
    <property type="match status" value="2"/>
</dbReference>
<dbReference type="OrthoDB" id="10254973at2759"/>
<dbReference type="GO" id="GO:0007059">
    <property type="term" value="P:chromosome segregation"/>
    <property type="evidence" value="ECO:0007669"/>
    <property type="project" value="UniProtKB-ARBA"/>
</dbReference>
<dbReference type="GO" id="GO:0005634">
    <property type="term" value="C:nucleus"/>
    <property type="evidence" value="ECO:0007669"/>
    <property type="project" value="UniProtKB-SubCell"/>
</dbReference>
<dbReference type="Pfam" id="PF02463">
    <property type="entry name" value="SMC_N"/>
    <property type="match status" value="1"/>
</dbReference>
<feature type="coiled-coil region" evidence="10">
    <location>
        <begin position="316"/>
        <end position="389"/>
    </location>
</feature>
<dbReference type="GO" id="GO:0030915">
    <property type="term" value="C:Smc5-Smc6 complex"/>
    <property type="evidence" value="ECO:0007669"/>
    <property type="project" value="UniProtKB-ARBA"/>
</dbReference>
<dbReference type="Gene3D" id="1.20.5.110">
    <property type="match status" value="1"/>
</dbReference>
<feature type="coiled-coil region" evidence="10">
    <location>
        <begin position="663"/>
        <end position="704"/>
    </location>
</feature>
<feature type="domain" description="RecF/RecN/SMC N-terminal" evidence="11">
    <location>
        <begin position="41"/>
        <end position="1054"/>
    </location>
</feature>
<gene>
    <name evidence="12" type="ORF">HG537_0F04140</name>
</gene>
<feature type="coiled-coil region" evidence="10">
    <location>
        <begin position="214"/>
        <end position="255"/>
    </location>
</feature>
<evidence type="ECO:0000259" key="11">
    <source>
        <dbReference type="Pfam" id="PF02463"/>
    </source>
</evidence>
<dbReference type="PANTHER" id="PTHR45916">
    <property type="entry name" value="STRUCTURAL MAINTENANCE OF CHROMOSOMES PROTEIN 5"/>
    <property type="match status" value="1"/>
</dbReference>
<evidence type="ECO:0000256" key="7">
    <source>
        <dbReference type="ARBA" id="ARBA00022840"/>
    </source>
</evidence>
<dbReference type="EMBL" id="CP059272">
    <property type="protein sequence ID" value="QLQ81653.1"/>
    <property type="molecule type" value="Genomic_DNA"/>
</dbReference>
<accession>A0A7H9HWH1</accession>
<evidence type="ECO:0000256" key="5">
    <source>
        <dbReference type="ARBA" id="ARBA00022454"/>
    </source>
</evidence>